<feature type="domain" description="C2H2-type" evidence="4">
    <location>
        <begin position="325"/>
        <end position="348"/>
    </location>
</feature>
<feature type="compositionally biased region" description="Low complexity" evidence="2">
    <location>
        <begin position="280"/>
        <end position="296"/>
    </location>
</feature>
<dbReference type="SUPFAM" id="SSF54695">
    <property type="entry name" value="POZ domain"/>
    <property type="match status" value="1"/>
</dbReference>
<dbReference type="EMBL" id="SDOV01000007">
    <property type="protein sequence ID" value="KAH7639639.1"/>
    <property type="molecule type" value="Genomic_DNA"/>
</dbReference>
<keyword evidence="1" id="KW-0862">Zinc</keyword>
<evidence type="ECO:0000313" key="5">
    <source>
        <dbReference type="EMBL" id="KAH7639639.1"/>
    </source>
</evidence>
<dbReference type="Pfam" id="PF00651">
    <property type="entry name" value="BTB"/>
    <property type="match status" value="1"/>
</dbReference>
<name>A0A9D4SEW3_DERFA</name>
<dbReference type="SMART" id="SM00225">
    <property type="entry name" value="BTB"/>
    <property type="match status" value="1"/>
</dbReference>
<reference evidence="5" key="2">
    <citation type="journal article" date="2021" name="World Allergy Organ. J.">
        <title>Chromosome-level assembly of Dermatophagoides farinae genome and transcriptome reveals two novel allergens Der f 37 and Der f 39.</title>
        <authorList>
            <person name="Chen J."/>
            <person name="Cai Z."/>
            <person name="Fan D."/>
            <person name="Hu J."/>
            <person name="Hou Y."/>
            <person name="He Y."/>
            <person name="Zhang Z."/>
            <person name="Zhao Z."/>
            <person name="Gao P."/>
            <person name="Hu W."/>
            <person name="Sun J."/>
            <person name="Li J."/>
            <person name="Ji K."/>
        </authorList>
    </citation>
    <scope>NUCLEOTIDE SEQUENCE</scope>
    <source>
        <strain evidence="5">JKM2019</strain>
    </source>
</reference>
<gene>
    <name evidence="5" type="ORF">HUG17_3672</name>
</gene>
<evidence type="ECO:0000256" key="1">
    <source>
        <dbReference type="PROSITE-ProRule" id="PRU00042"/>
    </source>
</evidence>
<accession>A0A9D4SEW3</accession>
<dbReference type="OrthoDB" id="6350321at2759"/>
<keyword evidence="1" id="KW-0863">Zinc-finger</keyword>
<evidence type="ECO:0000256" key="2">
    <source>
        <dbReference type="SAM" id="MobiDB-lite"/>
    </source>
</evidence>
<reference evidence="5" key="1">
    <citation type="submission" date="2020-06" db="EMBL/GenBank/DDBJ databases">
        <authorList>
            <person name="Ji K."/>
            <person name="Li J."/>
        </authorList>
    </citation>
    <scope>NUCLEOTIDE SEQUENCE</scope>
    <source>
        <strain evidence="5">JKM2019</strain>
        <tissue evidence="5">Whole body</tissue>
    </source>
</reference>
<comment type="caution">
    <text evidence="5">The sequence shown here is derived from an EMBL/GenBank/DDBJ whole genome shotgun (WGS) entry which is preliminary data.</text>
</comment>
<dbReference type="PROSITE" id="PS50097">
    <property type="entry name" value="BTB"/>
    <property type="match status" value="1"/>
</dbReference>
<organism evidence="5">
    <name type="scientific">Dermatophagoides farinae</name>
    <name type="common">American house dust mite</name>
    <dbReference type="NCBI Taxonomy" id="6954"/>
    <lineage>
        <taxon>Eukaryota</taxon>
        <taxon>Metazoa</taxon>
        <taxon>Ecdysozoa</taxon>
        <taxon>Arthropoda</taxon>
        <taxon>Chelicerata</taxon>
        <taxon>Arachnida</taxon>
        <taxon>Acari</taxon>
        <taxon>Acariformes</taxon>
        <taxon>Sarcoptiformes</taxon>
        <taxon>Astigmata</taxon>
        <taxon>Psoroptidia</taxon>
        <taxon>Analgoidea</taxon>
        <taxon>Pyroglyphidae</taxon>
        <taxon>Dermatophagoidinae</taxon>
        <taxon>Dermatophagoides</taxon>
    </lineage>
</organism>
<evidence type="ECO:0000259" key="4">
    <source>
        <dbReference type="PROSITE" id="PS50157"/>
    </source>
</evidence>
<protein>
    <submittedName>
        <fullName evidence="5">Btb/poz domain containing protein 4</fullName>
    </submittedName>
</protein>
<dbReference type="GO" id="GO:0008270">
    <property type="term" value="F:zinc ion binding"/>
    <property type="evidence" value="ECO:0007669"/>
    <property type="project" value="UniProtKB-KW"/>
</dbReference>
<dbReference type="InterPro" id="IPR013087">
    <property type="entry name" value="Znf_C2H2_type"/>
</dbReference>
<sequence>MIQIRLKMVENEQPLREFFIDSYRRRILTDCVIYCHCLNDSNHNDDENNKILAINYDPSSTETLNLNQEEKFEITHNEKYQEFHCHRLILSTYSTFFRHYFCHHNDSNQSQRSTSIFIDLSASIMADLLKIIYYGSITIVDEERKNEIMAAAMKLGVSDNLIIGGDQIKIENQESINKSLIDHQSSSTKMMIGNHFLKKRLLTNDNDSEDDQDHHHHHHQGTSMNNKYYKFDSSSIVGPSIHNRKQQLNPSIVPSSIKTTTTTMMPTVSMPMITNTIMSTNKNNNNSGNNTNSNQTKRIGDKTTTSVATVTTTNDTTTTTTTTMYICQHCQKQYNYEISLKKHIKSAH</sequence>
<dbReference type="InterPro" id="IPR011333">
    <property type="entry name" value="SKP1/BTB/POZ_sf"/>
</dbReference>
<keyword evidence="1" id="KW-0479">Metal-binding</keyword>
<feature type="domain" description="BTB" evidence="3">
    <location>
        <begin position="70"/>
        <end position="141"/>
    </location>
</feature>
<evidence type="ECO:0000259" key="3">
    <source>
        <dbReference type="PROSITE" id="PS50097"/>
    </source>
</evidence>
<feature type="region of interest" description="Disordered" evidence="2">
    <location>
        <begin position="280"/>
        <end position="305"/>
    </location>
</feature>
<dbReference type="Gene3D" id="3.30.710.10">
    <property type="entry name" value="Potassium Channel Kv1.1, Chain A"/>
    <property type="match status" value="1"/>
</dbReference>
<feature type="region of interest" description="Disordered" evidence="2">
    <location>
        <begin position="204"/>
        <end position="226"/>
    </location>
</feature>
<dbReference type="InterPro" id="IPR000210">
    <property type="entry name" value="BTB/POZ_dom"/>
</dbReference>
<dbReference type="PROSITE" id="PS00028">
    <property type="entry name" value="ZINC_FINGER_C2H2_1"/>
    <property type="match status" value="1"/>
</dbReference>
<dbReference type="CDD" id="cd18186">
    <property type="entry name" value="BTB_POZ_ZBTB_KLHL-like"/>
    <property type="match status" value="1"/>
</dbReference>
<dbReference type="Proteomes" id="UP000828236">
    <property type="component" value="Unassembled WGS sequence"/>
</dbReference>
<dbReference type="PROSITE" id="PS50157">
    <property type="entry name" value="ZINC_FINGER_C2H2_2"/>
    <property type="match status" value="1"/>
</dbReference>
<dbReference type="AlphaFoldDB" id="A0A9D4SEW3"/>
<proteinExistence type="predicted"/>